<dbReference type="GO" id="GO:0006285">
    <property type="term" value="P:base-excision repair, AP site formation"/>
    <property type="evidence" value="ECO:0007669"/>
    <property type="project" value="InterPro"/>
</dbReference>
<dbReference type="Gene3D" id="3.40.470.10">
    <property type="entry name" value="Uracil-DNA glycosylase-like domain"/>
    <property type="match status" value="1"/>
</dbReference>
<dbReference type="InterPro" id="IPR015637">
    <property type="entry name" value="MUG/TDG"/>
</dbReference>
<dbReference type="PANTHER" id="PTHR12159:SF9">
    <property type="entry name" value="G_T MISMATCH-SPECIFIC THYMINE DNA GLYCOSYLASE"/>
    <property type="match status" value="1"/>
</dbReference>
<reference evidence="6" key="1">
    <citation type="submission" date="2019-10" db="EMBL/GenBank/DDBJ databases">
        <authorList>
            <consortium name="DOE Joint Genome Institute"/>
            <person name="Kuo A."/>
            <person name="Miyauchi S."/>
            <person name="Kiss E."/>
            <person name="Drula E."/>
            <person name="Kohler A."/>
            <person name="Sanchez-Garcia M."/>
            <person name="Andreopoulos B."/>
            <person name="Barry K.W."/>
            <person name="Bonito G."/>
            <person name="Buee M."/>
            <person name="Carver A."/>
            <person name="Chen C."/>
            <person name="Cichocki N."/>
            <person name="Clum A."/>
            <person name="Culley D."/>
            <person name="Crous P.W."/>
            <person name="Fauchery L."/>
            <person name="Girlanda M."/>
            <person name="Hayes R."/>
            <person name="Keri Z."/>
            <person name="LaButti K."/>
            <person name="Lipzen A."/>
            <person name="Lombard V."/>
            <person name="Magnuson J."/>
            <person name="Maillard F."/>
            <person name="Morin E."/>
            <person name="Murat C."/>
            <person name="Nolan M."/>
            <person name="Ohm R."/>
            <person name="Pangilinan J."/>
            <person name="Pereira M."/>
            <person name="Perotto S."/>
            <person name="Peter M."/>
            <person name="Riley R."/>
            <person name="Sitrit Y."/>
            <person name="Stielow B."/>
            <person name="Szollosi G."/>
            <person name="Zifcakova L."/>
            <person name="Stursova M."/>
            <person name="Spatafora J.W."/>
            <person name="Tedersoo L."/>
            <person name="Vaario L.-M."/>
            <person name="Yamada A."/>
            <person name="Yan M."/>
            <person name="Wang P."/>
            <person name="Xu J."/>
            <person name="Bruns T."/>
            <person name="Baldrian P."/>
            <person name="Vilgalys R."/>
            <person name="Henrissat B."/>
            <person name="Grigoriev I.V."/>
            <person name="Hibbett D."/>
            <person name="Nagy L.G."/>
            <person name="Martin F.M."/>
        </authorList>
    </citation>
    <scope>NUCLEOTIDE SEQUENCE</scope>
    <source>
        <strain evidence="6">Prilba</strain>
    </source>
</reference>
<dbReference type="GO" id="GO:0008263">
    <property type="term" value="F:pyrimidine-specific mismatch base pair DNA N-glycosylase activity"/>
    <property type="evidence" value="ECO:0007669"/>
    <property type="project" value="TreeGrafter"/>
</dbReference>
<feature type="compositionally biased region" description="Pro residues" evidence="4">
    <location>
        <begin position="39"/>
        <end position="62"/>
    </location>
</feature>
<gene>
    <name evidence="6" type="ORF">DFH94DRAFT_743699</name>
</gene>
<keyword evidence="1" id="KW-0227">DNA damage</keyword>
<feature type="compositionally biased region" description="Low complexity" evidence="4">
    <location>
        <begin position="99"/>
        <end position="110"/>
    </location>
</feature>
<dbReference type="SUPFAM" id="SSF52141">
    <property type="entry name" value="Uracil-DNA glycosylase-like"/>
    <property type="match status" value="1"/>
</dbReference>
<sequence>MKTEIKNEDDVEASFRAGLSHFAHQPSPPSARRLRHRGPPPIPKTSPSPPPTVTVAAPPQPPSVKLDADPDDGTLNGSNRVSARIRKRKKGETGERLNTGATAGASTSTRPSKKRKKDKTGGLAGLKLKVVSDYLAEDLDVLFCGINPGKMSAMSGHHYANPSNHFWYCLHHSGFTPTLLPATGDFSLPESYNLGLTNLVERPSTSQEDLSSQEMADSVSVLLDKVARNRPRVLCFIGKGIWLHVERSLERRLLPKDDDGSDDDDGGGIATGSGQVVVPKREEEECPPIKADSDPKWPVKVEEGVATFGASTSAAAASLDTGRALRSSRSVTMTVGRGSVAPSPATPKKAAARPVFAYGIQPYKAVHGVIPKVWTVRETLFCVFPSSSGRVVTHQRKDKVALFSKLRENLEYIKAGNFDTSSMQLIRLVGPES</sequence>
<dbReference type="AlphaFoldDB" id="A0A9P5MWX1"/>
<keyword evidence="3" id="KW-0234">DNA repair</keyword>
<dbReference type="CDD" id="cd10028">
    <property type="entry name" value="UDG-F2_TDG_MUG"/>
    <property type="match status" value="1"/>
</dbReference>
<dbReference type="GO" id="GO:0004844">
    <property type="term" value="F:uracil DNA N-glycosylase activity"/>
    <property type="evidence" value="ECO:0007669"/>
    <property type="project" value="TreeGrafter"/>
</dbReference>
<evidence type="ECO:0000259" key="5">
    <source>
        <dbReference type="Pfam" id="PF03167"/>
    </source>
</evidence>
<proteinExistence type="predicted"/>
<evidence type="ECO:0000313" key="7">
    <source>
        <dbReference type="Proteomes" id="UP000759537"/>
    </source>
</evidence>
<dbReference type="Proteomes" id="UP000759537">
    <property type="component" value="Unassembled WGS sequence"/>
</dbReference>
<organism evidence="6 7">
    <name type="scientific">Russula ochroleuca</name>
    <dbReference type="NCBI Taxonomy" id="152965"/>
    <lineage>
        <taxon>Eukaryota</taxon>
        <taxon>Fungi</taxon>
        <taxon>Dikarya</taxon>
        <taxon>Basidiomycota</taxon>
        <taxon>Agaricomycotina</taxon>
        <taxon>Agaricomycetes</taxon>
        <taxon>Russulales</taxon>
        <taxon>Russulaceae</taxon>
        <taxon>Russula</taxon>
    </lineage>
</organism>
<evidence type="ECO:0000256" key="1">
    <source>
        <dbReference type="ARBA" id="ARBA00022763"/>
    </source>
</evidence>
<accession>A0A9P5MWX1</accession>
<keyword evidence="7" id="KW-1185">Reference proteome</keyword>
<name>A0A9P5MWX1_9AGAM</name>
<dbReference type="PANTHER" id="PTHR12159">
    <property type="entry name" value="G/T AND G/U MISMATCH-SPECIFIC DNA GLYCOSYLASE"/>
    <property type="match status" value="1"/>
</dbReference>
<comment type="caution">
    <text evidence="6">The sequence shown here is derived from an EMBL/GenBank/DDBJ whole genome shotgun (WGS) entry which is preliminary data.</text>
</comment>
<feature type="region of interest" description="Disordered" evidence="4">
    <location>
        <begin position="254"/>
        <end position="296"/>
    </location>
</feature>
<dbReference type="InterPro" id="IPR036895">
    <property type="entry name" value="Uracil-DNA_glycosylase-like_sf"/>
</dbReference>
<keyword evidence="2" id="KW-0378">Hydrolase</keyword>
<evidence type="ECO:0000256" key="3">
    <source>
        <dbReference type="ARBA" id="ARBA00023204"/>
    </source>
</evidence>
<feature type="domain" description="Uracil-DNA glycosylase-like" evidence="5">
    <location>
        <begin position="133"/>
        <end position="247"/>
    </location>
</feature>
<dbReference type="Pfam" id="PF03167">
    <property type="entry name" value="UDG"/>
    <property type="match status" value="1"/>
</dbReference>
<evidence type="ECO:0000313" key="6">
    <source>
        <dbReference type="EMBL" id="KAF8480519.1"/>
    </source>
</evidence>
<dbReference type="InterPro" id="IPR005122">
    <property type="entry name" value="Uracil-DNA_glycosylase-like"/>
</dbReference>
<dbReference type="OrthoDB" id="565731at2759"/>
<evidence type="ECO:0000256" key="4">
    <source>
        <dbReference type="SAM" id="MobiDB-lite"/>
    </source>
</evidence>
<dbReference type="EMBL" id="WHVB01000008">
    <property type="protein sequence ID" value="KAF8480519.1"/>
    <property type="molecule type" value="Genomic_DNA"/>
</dbReference>
<reference evidence="6" key="2">
    <citation type="journal article" date="2020" name="Nat. Commun.">
        <title>Large-scale genome sequencing of mycorrhizal fungi provides insights into the early evolution of symbiotic traits.</title>
        <authorList>
            <person name="Miyauchi S."/>
            <person name="Kiss E."/>
            <person name="Kuo A."/>
            <person name="Drula E."/>
            <person name="Kohler A."/>
            <person name="Sanchez-Garcia M."/>
            <person name="Morin E."/>
            <person name="Andreopoulos B."/>
            <person name="Barry K.W."/>
            <person name="Bonito G."/>
            <person name="Buee M."/>
            <person name="Carver A."/>
            <person name="Chen C."/>
            <person name="Cichocki N."/>
            <person name="Clum A."/>
            <person name="Culley D."/>
            <person name="Crous P.W."/>
            <person name="Fauchery L."/>
            <person name="Girlanda M."/>
            <person name="Hayes R.D."/>
            <person name="Keri Z."/>
            <person name="LaButti K."/>
            <person name="Lipzen A."/>
            <person name="Lombard V."/>
            <person name="Magnuson J."/>
            <person name="Maillard F."/>
            <person name="Murat C."/>
            <person name="Nolan M."/>
            <person name="Ohm R.A."/>
            <person name="Pangilinan J."/>
            <person name="Pereira M.F."/>
            <person name="Perotto S."/>
            <person name="Peter M."/>
            <person name="Pfister S."/>
            <person name="Riley R."/>
            <person name="Sitrit Y."/>
            <person name="Stielow J.B."/>
            <person name="Szollosi G."/>
            <person name="Zifcakova L."/>
            <person name="Stursova M."/>
            <person name="Spatafora J.W."/>
            <person name="Tedersoo L."/>
            <person name="Vaario L.M."/>
            <person name="Yamada A."/>
            <person name="Yan M."/>
            <person name="Wang P."/>
            <person name="Xu J."/>
            <person name="Bruns T."/>
            <person name="Baldrian P."/>
            <person name="Vilgalys R."/>
            <person name="Dunand C."/>
            <person name="Henrissat B."/>
            <person name="Grigoriev I.V."/>
            <person name="Hibbett D."/>
            <person name="Nagy L.G."/>
            <person name="Martin F.M."/>
        </authorList>
    </citation>
    <scope>NUCLEOTIDE SEQUENCE</scope>
    <source>
        <strain evidence="6">Prilba</strain>
    </source>
</reference>
<evidence type="ECO:0000256" key="2">
    <source>
        <dbReference type="ARBA" id="ARBA00022801"/>
    </source>
</evidence>
<feature type="region of interest" description="Disordered" evidence="4">
    <location>
        <begin position="1"/>
        <end position="120"/>
    </location>
</feature>
<protein>
    <recommendedName>
        <fullName evidence="5">Uracil-DNA glycosylase-like domain-containing protein</fullName>
    </recommendedName>
</protein>